<dbReference type="GO" id="GO:0003684">
    <property type="term" value="F:damaged DNA binding"/>
    <property type="evidence" value="ECO:0007669"/>
    <property type="project" value="UniProtKB-UniRule"/>
</dbReference>
<evidence type="ECO:0000256" key="4">
    <source>
        <dbReference type="ARBA" id="ARBA00023242"/>
    </source>
</evidence>
<evidence type="ECO:0000313" key="8">
    <source>
        <dbReference type="EMBL" id="JAT71102.1"/>
    </source>
</evidence>
<protein>
    <recommendedName>
        <fullName evidence="5">Ubiquitin receptor RAD23</fullName>
    </recommendedName>
    <alternativeName>
        <fullName evidence="5">DNA repair protein RAD23</fullName>
    </alternativeName>
</protein>
<dbReference type="SMART" id="SM00165">
    <property type="entry name" value="UBA"/>
    <property type="match status" value="2"/>
</dbReference>
<feature type="compositionally biased region" description="Low complexity" evidence="6">
    <location>
        <begin position="8"/>
        <end position="37"/>
    </location>
</feature>
<dbReference type="GO" id="GO:0070628">
    <property type="term" value="F:proteasome binding"/>
    <property type="evidence" value="ECO:0007669"/>
    <property type="project" value="TreeGrafter"/>
</dbReference>
<feature type="domain" description="UBA" evidence="7">
    <location>
        <begin position="238"/>
        <end position="279"/>
    </location>
</feature>
<dbReference type="CDD" id="cd14280">
    <property type="entry name" value="UBA1_Rad23_like"/>
    <property type="match status" value="1"/>
</dbReference>
<dbReference type="FunFam" id="1.10.8.10:FF:000003">
    <property type="entry name" value="UV excision repair protein RAD23 homolog"/>
    <property type="match status" value="1"/>
</dbReference>
<dbReference type="PANTHER" id="PTHR10621">
    <property type="entry name" value="UV EXCISION REPAIR PROTEIN RAD23"/>
    <property type="match status" value="1"/>
</dbReference>
<evidence type="ECO:0000256" key="1">
    <source>
        <dbReference type="ARBA" id="ARBA00022737"/>
    </source>
</evidence>
<keyword evidence="1" id="KW-0677">Repeat</keyword>
<dbReference type="Pfam" id="PF00627">
    <property type="entry name" value="UBA"/>
    <property type="match status" value="2"/>
</dbReference>
<dbReference type="GO" id="GO:0006289">
    <property type="term" value="P:nucleotide-excision repair"/>
    <property type="evidence" value="ECO:0007669"/>
    <property type="project" value="UniProtKB-UniRule"/>
</dbReference>
<comment type="similarity">
    <text evidence="5">Belongs to the RAD23 family.</text>
</comment>
<dbReference type="SUPFAM" id="SSF46934">
    <property type="entry name" value="UBA-like"/>
    <property type="match status" value="2"/>
</dbReference>
<organism evidence="8">
    <name type="scientific">Auxenochlorella protothecoides</name>
    <name type="common">Green microalga</name>
    <name type="synonym">Chlorella protothecoides</name>
    <dbReference type="NCBI Taxonomy" id="3075"/>
    <lineage>
        <taxon>Eukaryota</taxon>
        <taxon>Viridiplantae</taxon>
        <taxon>Chlorophyta</taxon>
        <taxon>core chlorophytes</taxon>
        <taxon>Trebouxiophyceae</taxon>
        <taxon>Chlorellales</taxon>
        <taxon>Chlorellaceae</taxon>
        <taxon>Auxenochlorella</taxon>
    </lineage>
</organism>
<accession>A0A1D1ZVZ3</accession>
<keyword evidence="4 5" id="KW-0539">Nucleus</keyword>
<feature type="domain" description="UBA" evidence="7">
    <location>
        <begin position="46"/>
        <end position="86"/>
    </location>
</feature>
<dbReference type="GO" id="GO:0031593">
    <property type="term" value="F:polyubiquitin modification-dependent protein binding"/>
    <property type="evidence" value="ECO:0007669"/>
    <property type="project" value="UniProtKB-UniRule"/>
</dbReference>
<dbReference type="Pfam" id="PF09280">
    <property type="entry name" value="XPC-binding"/>
    <property type="match status" value="1"/>
</dbReference>
<feature type="region of interest" description="Disordered" evidence="6">
    <location>
        <begin position="91"/>
        <end position="116"/>
    </location>
</feature>
<feature type="non-terminal residue" evidence="8">
    <location>
        <position position="1"/>
    </location>
</feature>
<dbReference type="FunFam" id="1.10.8.10:FF:000002">
    <property type="entry name" value="UV excision repair protein RAD23 homolog"/>
    <property type="match status" value="1"/>
</dbReference>
<evidence type="ECO:0000259" key="7">
    <source>
        <dbReference type="PROSITE" id="PS50030"/>
    </source>
</evidence>
<dbReference type="InterPro" id="IPR006636">
    <property type="entry name" value="STI1_HS-bd"/>
</dbReference>
<dbReference type="GO" id="GO:0005829">
    <property type="term" value="C:cytosol"/>
    <property type="evidence" value="ECO:0007669"/>
    <property type="project" value="TreeGrafter"/>
</dbReference>
<comment type="function">
    <text evidence="5">Multiubiquitin chain receptor involved in modulation of proteasomal degradation. Involved in nucleotide excision repair.</text>
</comment>
<reference evidence="8" key="1">
    <citation type="submission" date="2015-08" db="EMBL/GenBank/DDBJ databases">
        <authorList>
            <person name="Babu N.S."/>
            <person name="Beckwith C.J."/>
            <person name="Beseler K.G."/>
            <person name="Brison A."/>
            <person name="Carone J.V."/>
            <person name="Caskin T.P."/>
            <person name="Diamond M."/>
            <person name="Durham M.E."/>
            <person name="Foxe J.M."/>
            <person name="Go M."/>
            <person name="Henderson B.A."/>
            <person name="Jones I.B."/>
            <person name="McGettigan J.A."/>
            <person name="Micheletti S.J."/>
            <person name="Nasrallah M.E."/>
            <person name="Ortiz D."/>
            <person name="Piller C.R."/>
            <person name="Privatt S.R."/>
            <person name="Schneider S.L."/>
            <person name="Sharp S."/>
            <person name="Smith T.C."/>
            <person name="Stanton J.D."/>
            <person name="Ullery H.E."/>
            <person name="Wilson R.J."/>
            <person name="Serrano M.G."/>
            <person name="Buck G."/>
            <person name="Lee V."/>
            <person name="Wang Y."/>
            <person name="Carvalho R."/>
            <person name="Voegtly L."/>
            <person name="Shi R."/>
            <person name="Duckworth R."/>
            <person name="Johnson A."/>
            <person name="Loviza R."/>
            <person name="Walstead R."/>
            <person name="Shah Z."/>
            <person name="Kiflezghi M."/>
            <person name="Wade K."/>
            <person name="Ball S.L."/>
            <person name="Bradley K.W."/>
            <person name="Asai D.J."/>
            <person name="Bowman C.A."/>
            <person name="Russell D.A."/>
            <person name="Pope W.H."/>
            <person name="Jacobs-Sera D."/>
            <person name="Hendrix R.W."/>
            <person name="Hatfull G.F."/>
        </authorList>
    </citation>
    <scope>NUCLEOTIDE SEQUENCE</scope>
</reference>
<dbReference type="EMBL" id="GDKF01007520">
    <property type="protein sequence ID" value="JAT71102.1"/>
    <property type="molecule type" value="Transcribed_RNA"/>
</dbReference>
<dbReference type="Gene3D" id="1.10.10.540">
    <property type="entry name" value="XPC-binding domain"/>
    <property type="match status" value="1"/>
</dbReference>
<keyword evidence="5" id="KW-0963">Cytoplasm</keyword>
<dbReference type="Gene3D" id="1.10.8.10">
    <property type="entry name" value="DNA helicase RuvA subunit, C-terminal domain"/>
    <property type="match status" value="2"/>
</dbReference>
<dbReference type="InterPro" id="IPR009060">
    <property type="entry name" value="UBA-like_sf"/>
</dbReference>
<dbReference type="SUPFAM" id="SSF101238">
    <property type="entry name" value="XPC-binding domain"/>
    <property type="match status" value="1"/>
</dbReference>
<dbReference type="GO" id="GO:0043161">
    <property type="term" value="P:proteasome-mediated ubiquitin-dependent protein catabolic process"/>
    <property type="evidence" value="ECO:0007669"/>
    <property type="project" value="UniProtKB-UniRule"/>
</dbReference>
<feature type="compositionally biased region" description="Low complexity" evidence="6">
    <location>
        <begin position="98"/>
        <end position="116"/>
    </location>
</feature>
<comment type="subcellular location">
    <subcellularLocation>
        <location evidence="5">Nucleus</location>
    </subcellularLocation>
    <subcellularLocation>
        <location evidence="5">Cytoplasm</location>
    </subcellularLocation>
</comment>
<sequence>APRPPAPATEAAAPASGIPEATAGSAAAGASAGGYEEAASQLARGSELEAKVAAIVDMGFPREEVQRAMRAAFNNPERAVEYLMSGIPAGLGDEERPAAPTSSPAPGSAAPAPAPAAPFDMFAPGAAEAAPGAAGPLDFLRSNQQFQMLKAMVQQNPALLQPMLQELGRNNPALLEQINANQAAFLAMINEPSAAGGADLETLVQQLAGEYEGGEGGGEAMDEGDVPPGANVVEVHLSPEEVEAVERLVGLGFDRQVCLEAFLICDKNETLAANYLLENGQDA</sequence>
<evidence type="ECO:0000256" key="6">
    <source>
        <dbReference type="SAM" id="MobiDB-lite"/>
    </source>
</evidence>
<dbReference type="InterPro" id="IPR004806">
    <property type="entry name" value="Rad23"/>
</dbReference>
<evidence type="ECO:0000256" key="5">
    <source>
        <dbReference type="RuleBase" id="RU367049"/>
    </source>
</evidence>
<keyword evidence="3 5" id="KW-0234">DNA repair</keyword>
<dbReference type="PANTHER" id="PTHR10621:SF0">
    <property type="entry name" value="UV EXCISION REPAIR PROTEIN RAD23"/>
    <property type="match status" value="1"/>
</dbReference>
<dbReference type="InterPro" id="IPR015360">
    <property type="entry name" value="XPC-bd"/>
</dbReference>
<dbReference type="InterPro" id="IPR015940">
    <property type="entry name" value="UBA"/>
</dbReference>
<proteinExistence type="inferred from homology"/>
<evidence type="ECO:0000256" key="2">
    <source>
        <dbReference type="ARBA" id="ARBA00022763"/>
    </source>
</evidence>
<dbReference type="NCBIfam" id="TIGR00601">
    <property type="entry name" value="rad23"/>
    <property type="match status" value="1"/>
</dbReference>
<feature type="region of interest" description="Disordered" evidence="6">
    <location>
        <begin position="1"/>
        <end position="37"/>
    </location>
</feature>
<dbReference type="SMART" id="SM00727">
    <property type="entry name" value="STI1"/>
    <property type="match status" value="1"/>
</dbReference>
<dbReference type="GO" id="GO:0005654">
    <property type="term" value="C:nucleoplasm"/>
    <property type="evidence" value="ECO:0007669"/>
    <property type="project" value="TreeGrafter"/>
</dbReference>
<dbReference type="PROSITE" id="PS50030">
    <property type="entry name" value="UBA"/>
    <property type="match status" value="2"/>
</dbReference>
<dbReference type="InterPro" id="IPR036353">
    <property type="entry name" value="XPC-bd_sf"/>
</dbReference>
<dbReference type="GO" id="GO:0043130">
    <property type="term" value="F:ubiquitin binding"/>
    <property type="evidence" value="ECO:0007669"/>
    <property type="project" value="UniProtKB-UniRule"/>
</dbReference>
<evidence type="ECO:0000256" key="3">
    <source>
        <dbReference type="ARBA" id="ARBA00023204"/>
    </source>
</evidence>
<dbReference type="FunFam" id="1.10.10.540:FF:000001">
    <property type="entry name" value="UV excision repair protein RAD23 B"/>
    <property type="match status" value="1"/>
</dbReference>
<keyword evidence="2 5" id="KW-0227">DNA damage</keyword>
<gene>
    <name evidence="8" type="ORF">g.54809</name>
</gene>
<dbReference type="PRINTS" id="PR01839">
    <property type="entry name" value="RAD23PROTEIN"/>
</dbReference>
<dbReference type="AlphaFoldDB" id="A0A1D1ZVZ3"/>
<name>A0A1D1ZVZ3_AUXPR</name>